<dbReference type="InterPro" id="IPR016163">
    <property type="entry name" value="Ald_DH_C"/>
</dbReference>
<dbReference type="CDD" id="cd07121">
    <property type="entry name" value="ALDH_EutE"/>
    <property type="match status" value="1"/>
</dbReference>
<evidence type="ECO:0000256" key="2">
    <source>
        <dbReference type="ARBA" id="ARBA00023027"/>
    </source>
</evidence>
<dbReference type="InterPro" id="IPR016161">
    <property type="entry name" value="Ald_DH/histidinol_DH"/>
</dbReference>
<feature type="domain" description="Aldehyde dehydrogenase" evidence="3">
    <location>
        <begin position="35"/>
        <end position="295"/>
    </location>
</feature>
<evidence type="ECO:0000259" key="3">
    <source>
        <dbReference type="Pfam" id="PF00171"/>
    </source>
</evidence>
<dbReference type="RefSeq" id="WP_133629237.1">
    <property type="nucleotide sequence ID" value="NZ_SOAZ01000030.1"/>
</dbReference>
<dbReference type="Pfam" id="PF00171">
    <property type="entry name" value="Aldedh"/>
    <property type="match status" value="2"/>
</dbReference>
<dbReference type="OrthoDB" id="9804734at2"/>
<keyword evidence="2" id="KW-0520">NAD</keyword>
<keyword evidence="1" id="KW-0560">Oxidoreductase</keyword>
<accession>A0A4R7K8N9</accession>
<dbReference type="EMBL" id="SOAZ01000030">
    <property type="protein sequence ID" value="TDT50367.1"/>
    <property type="molecule type" value="Genomic_DNA"/>
</dbReference>
<comment type="caution">
    <text evidence="4">The sequence shown here is derived from an EMBL/GenBank/DDBJ whole genome shotgun (WGS) entry which is preliminary data.</text>
</comment>
<name>A0A4R7K8N9_9CLOT</name>
<dbReference type="AlphaFoldDB" id="A0A4R7K8N9"/>
<sequence>MELEKNELSLIIEKVLKEMNERSLKIKNGDGIFDSMDDAIEAADRAQRKLIEMTIEQRERLIRAMRKAILDNAMSIAKLCVEETGMGRVDHKYLKLKLVSEKTPGTEVLKTTAFTGDKGLTLIEMAPYGVIGAITPVTNPPDTIACNSIGMISAGNSVVFSPHPGAVKTSLETVRILNRAIIEAGGPENIITTVGKPSIESTDQMISHPKVRLVVATGGPAIVKKVLSSGKKAIGAGAGNPPVVIDETADIKKAARDVIAGCSFDNNMPCIAEKEAIVVEKVYDELIREMKANGNVYELKDDEIRRVMEVVLTEEPSKGSSGCDIKPREKRYMINKKWVGKDASEILKAIGVHPPKGVECLICTVENDHPFVQEELMMPILPIVKAKNVDEAINLAVLDEHGNRHTAMMHSKNIDNLTKMARVINTTIFVKNAPSYAGIGFGGEGFTTFTIAGPTGEGLTNTATFTRQRRCVMVDSFRII</sequence>
<keyword evidence="5" id="KW-1185">Reference proteome</keyword>
<dbReference type="GO" id="GO:0008774">
    <property type="term" value="F:acetaldehyde dehydrogenase (acetylating) activity"/>
    <property type="evidence" value="ECO:0007669"/>
    <property type="project" value="InterPro"/>
</dbReference>
<dbReference type="PIRSF" id="PIRSF036410">
    <property type="entry name" value="EutE_PduP"/>
    <property type="match status" value="1"/>
</dbReference>
<organism evidence="4 5">
    <name type="scientific">Fonticella tunisiensis</name>
    <dbReference type="NCBI Taxonomy" id="1096341"/>
    <lineage>
        <taxon>Bacteria</taxon>
        <taxon>Bacillati</taxon>
        <taxon>Bacillota</taxon>
        <taxon>Clostridia</taxon>
        <taxon>Eubacteriales</taxon>
        <taxon>Clostridiaceae</taxon>
        <taxon>Fonticella</taxon>
    </lineage>
</organism>
<dbReference type="InterPro" id="IPR016162">
    <property type="entry name" value="Ald_DH_N"/>
</dbReference>
<dbReference type="Gene3D" id="3.40.605.10">
    <property type="entry name" value="Aldehyde Dehydrogenase, Chain A, domain 1"/>
    <property type="match status" value="1"/>
</dbReference>
<dbReference type="SUPFAM" id="SSF53720">
    <property type="entry name" value="ALDH-like"/>
    <property type="match status" value="1"/>
</dbReference>
<dbReference type="InterPro" id="IPR012408">
    <property type="entry name" value="Acetald_propionald_DH-rel"/>
</dbReference>
<proteinExistence type="predicted"/>
<evidence type="ECO:0000256" key="1">
    <source>
        <dbReference type="ARBA" id="ARBA00023002"/>
    </source>
</evidence>
<dbReference type="Gene3D" id="3.40.309.10">
    <property type="entry name" value="Aldehyde Dehydrogenase, Chain A, domain 2"/>
    <property type="match status" value="1"/>
</dbReference>
<reference evidence="4 5" key="1">
    <citation type="submission" date="2019-03" db="EMBL/GenBank/DDBJ databases">
        <title>Genomic Encyclopedia of Type Strains, Phase IV (KMG-IV): sequencing the most valuable type-strain genomes for metagenomic binning, comparative biology and taxonomic classification.</title>
        <authorList>
            <person name="Goeker M."/>
        </authorList>
    </citation>
    <scope>NUCLEOTIDE SEQUENCE [LARGE SCALE GENOMIC DNA]</scope>
    <source>
        <strain evidence="4 5">DSM 24455</strain>
    </source>
</reference>
<gene>
    <name evidence="4" type="ORF">EDD71_13027</name>
</gene>
<dbReference type="InterPro" id="IPR015590">
    <property type="entry name" value="Aldehyde_DH_dom"/>
</dbReference>
<dbReference type="Proteomes" id="UP000295325">
    <property type="component" value="Unassembled WGS sequence"/>
</dbReference>
<feature type="domain" description="Aldehyde dehydrogenase" evidence="3">
    <location>
        <begin position="363"/>
        <end position="443"/>
    </location>
</feature>
<evidence type="ECO:0000313" key="5">
    <source>
        <dbReference type="Proteomes" id="UP000295325"/>
    </source>
</evidence>
<protein>
    <submittedName>
        <fullName evidence="4">Propionaldehyde dehydrogenase</fullName>
    </submittedName>
</protein>
<dbReference type="NCBIfam" id="NF011927">
    <property type="entry name" value="PRK15398.1"/>
    <property type="match status" value="1"/>
</dbReference>
<dbReference type="PANTHER" id="PTHR11699">
    <property type="entry name" value="ALDEHYDE DEHYDROGENASE-RELATED"/>
    <property type="match status" value="1"/>
</dbReference>
<evidence type="ECO:0000313" key="4">
    <source>
        <dbReference type="EMBL" id="TDT50367.1"/>
    </source>
</evidence>